<evidence type="ECO:0000256" key="3">
    <source>
        <dbReference type="ARBA" id="ARBA00004699"/>
    </source>
</evidence>
<evidence type="ECO:0000259" key="14">
    <source>
        <dbReference type="Pfam" id="PF02880"/>
    </source>
</evidence>
<dbReference type="Gene3D" id="3.40.120.10">
    <property type="entry name" value="Alpha-D-Glucose-1,6-Bisphosphate, subunit A, domain 3"/>
    <property type="match status" value="3"/>
</dbReference>
<feature type="domain" description="Alpha-D-phosphohexomutase alpha/beta/alpha" evidence="12">
    <location>
        <begin position="7"/>
        <end position="117"/>
    </location>
</feature>
<evidence type="ECO:0000256" key="10">
    <source>
        <dbReference type="RuleBase" id="RU004326"/>
    </source>
</evidence>
<evidence type="ECO:0000256" key="6">
    <source>
        <dbReference type="ARBA" id="ARBA00022553"/>
    </source>
</evidence>
<comment type="catalytic activity">
    <reaction evidence="1">
        <text>alpha-D-mannose 1-phosphate = D-mannose 6-phosphate</text>
        <dbReference type="Rhea" id="RHEA:11140"/>
        <dbReference type="ChEBI" id="CHEBI:58409"/>
        <dbReference type="ChEBI" id="CHEBI:58735"/>
        <dbReference type="EC" id="5.4.2.8"/>
    </reaction>
</comment>
<evidence type="ECO:0000256" key="9">
    <source>
        <dbReference type="ARBA" id="ARBA00023235"/>
    </source>
</evidence>
<dbReference type="EMBL" id="JADHSG010000005">
    <property type="protein sequence ID" value="MBL6903430.1"/>
    <property type="molecule type" value="Genomic_DNA"/>
</dbReference>
<evidence type="ECO:0000256" key="5">
    <source>
        <dbReference type="ARBA" id="ARBA00012730"/>
    </source>
</evidence>
<dbReference type="PROSITE" id="PS00710">
    <property type="entry name" value="PGM_PMM"/>
    <property type="match status" value="1"/>
</dbReference>
<keyword evidence="8 10" id="KW-0460">Magnesium</keyword>
<comment type="similarity">
    <text evidence="4 10">Belongs to the phosphohexose mutase family.</text>
</comment>
<sequence>MKVIESIFREYDIRGTYPEEINEGVISIIGQAIALKCKQEGITEISVGRDGRLSGEILLDSMCNSIAKSGISVTNIGLVTSPILYYAAKKSVSKSGIMITGSHNPKDDNGIKMVINDKPVSGTEILSLTKCVPEFDKTKKEIIKINIIEDYINDVLHKITLNQPEKVKVVVDCGNGAAGCVAPELFKRLGCNVINLFSEIDGNFPNHHPDPGKLANLQDLIKAVKDEKADLGLAFDGDGDRVGLITGKGNVVFPDKIMMLFAEDVLANNNGGQIIFDVKCSNSLAQIIEANGGEPVMSPTGHFHIKNKLRETNALLAGEMSGHIFFNDIWYGFDDGHYAGVRIIDLINKSDSSIDEMVSRLPESFSTPELNIHVGDDIKFDIVKKFAEECLLDGNKITIDGLRIEFSNGWGLLRASNTTPKLVLRFEGKSEADLKSIQENFLNEFKRICPEIDSTMH</sequence>
<dbReference type="Pfam" id="PF00408">
    <property type="entry name" value="PGM_PMM_IV"/>
    <property type="match status" value="1"/>
</dbReference>
<dbReference type="Pfam" id="PF02879">
    <property type="entry name" value="PGM_PMM_II"/>
    <property type="match status" value="1"/>
</dbReference>
<dbReference type="SUPFAM" id="SSF55957">
    <property type="entry name" value="Phosphoglucomutase, C-terminal domain"/>
    <property type="match status" value="1"/>
</dbReference>
<evidence type="ECO:0000313" key="15">
    <source>
        <dbReference type="EMBL" id="MBL6903430.1"/>
    </source>
</evidence>
<dbReference type="Gene3D" id="3.30.310.50">
    <property type="entry name" value="Alpha-D-phosphohexomutase, C-terminal domain"/>
    <property type="match status" value="1"/>
</dbReference>
<evidence type="ECO:0000256" key="8">
    <source>
        <dbReference type="ARBA" id="ARBA00022842"/>
    </source>
</evidence>
<dbReference type="PANTHER" id="PTHR43771">
    <property type="entry name" value="PHOSPHOMANNOMUTASE"/>
    <property type="match status" value="1"/>
</dbReference>
<comment type="cofactor">
    <cofactor evidence="2">
        <name>Mg(2+)</name>
        <dbReference type="ChEBI" id="CHEBI:18420"/>
    </cofactor>
</comment>
<evidence type="ECO:0000256" key="4">
    <source>
        <dbReference type="ARBA" id="ARBA00010231"/>
    </source>
</evidence>
<dbReference type="Pfam" id="PF02880">
    <property type="entry name" value="PGM_PMM_III"/>
    <property type="match status" value="1"/>
</dbReference>
<dbReference type="InterPro" id="IPR036900">
    <property type="entry name" value="A-D-PHexomutase_C_sf"/>
</dbReference>
<proteinExistence type="inferred from homology"/>
<organism evidence="15 16">
    <name type="scientific">SAR86 cluster bacterium</name>
    <dbReference type="NCBI Taxonomy" id="2030880"/>
    <lineage>
        <taxon>Bacteria</taxon>
        <taxon>Pseudomonadati</taxon>
        <taxon>Pseudomonadota</taxon>
        <taxon>Gammaproteobacteria</taxon>
        <taxon>SAR86 cluster</taxon>
    </lineage>
</organism>
<dbReference type="InterPro" id="IPR016055">
    <property type="entry name" value="A-D-PHexomutase_a/b/a-I/II/III"/>
</dbReference>
<dbReference type="GO" id="GO:0004615">
    <property type="term" value="F:phosphomannomutase activity"/>
    <property type="evidence" value="ECO:0007669"/>
    <property type="project" value="UniProtKB-EC"/>
</dbReference>
<comment type="pathway">
    <text evidence="3">Nucleotide-sugar biosynthesis; GDP-alpha-D-mannose biosynthesis; alpha-D-mannose 1-phosphate from D-fructose 6-phosphate: step 2/2.</text>
</comment>
<dbReference type="InterPro" id="IPR016066">
    <property type="entry name" value="A-D-PHexomutase_CS"/>
</dbReference>
<reference evidence="15" key="1">
    <citation type="submission" date="2020-10" db="EMBL/GenBank/DDBJ databases">
        <title>Microbiome of the Black Sea water column analyzed by genome centric metagenomics.</title>
        <authorList>
            <person name="Cabello-Yeves P.J."/>
            <person name="Callieri C."/>
            <person name="Picazo A."/>
            <person name="Mehrshad M."/>
            <person name="Haro-Moreno J.M."/>
            <person name="Roda-Garcia J."/>
            <person name="Dzembekova N."/>
            <person name="Slabakova V."/>
            <person name="Slabakova N."/>
            <person name="Moncheva S."/>
            <person name="Rodriguez-Valera F."/>
        </authorList>
    </citation>
    <scope>NUCLEOTIDE SEQUENCE</scope>
    <source>
        <strain evidence="15">BS30m-G43</strain>
    </source>
</reference>
<keyword evidence="6" id="KW-0597">Phosphoprotein</keyword>
<accession>A0A937SHI1</accession>
<dbReference type="FunFam" id="3.40.120.10:FF:000021">
    <property type="entry name" value="Phosphomannomutase/phosphoglucomutase"/>
    <property type="match status" value="1"/>
</dbReference>
<protein>
    <recommendedName>
        <fullName evidence="5">phosphomannomutase</fullName>
        <ecNumber evidence="5">5.4.2.8</ecNumber>
    </recommendedName>
</protein>
<feature type="domain" description="Alpha-D-phosphohexomutase alpha/beta/alpha" evidence="14">
    <location>
        <begin position="254"/>
        <end position="363"/>
    </location>
</feature>
<evidence type="ECO:0000313" key="16">
    <source>
        <dbReference type="Proteomes" id="UP000705230"/>
    </source>
</evidence>
<dbReference type="GO" id="GO:0005975">
    <property type="term" value="P:carbohydrate metabolic process"/>
    <property type="evidence" value="ECO:0007669"/>
    <property type="project" value="InterPro"/>
</dbReference>
<evidence type="ECO:0000256" key="1">
    <source>
        <dbReference type="ARBA" id="ARBA00000586"/>
    </source>
</evidence>
<feature type="domain" description="Alpha-D-phosphohexomutase C-terminal" evidence="11">
    <location>
        <begin position="371"/>
        <end position="442"/>
    </location>
</feature>
<dbReference type="GO" id="GO:0000287">
    <property type="term" value="F:magnesium ion binding"/>
    <property type="evidence" value="ECO:0007669"/>
    <property type="project" value="InterPro"/>
</dbReference>
<dbReference type="CDD" id="cd03089">
    <property type="entry name" value="PMM_PGM"/>
    <property type="match status" value="1"/>
</dbReference>
<dbReference type="AlphaFoldDB" id="A0A937SHI1"/>
<evidence type="ECO:0000259" key="12">
    <source>
        <dbReference type="Pfam" id="PF02878"/>
    </source>
</evidence>
<name>A0A937SHI1_9GAMM</name>
<keyword evidence="7 10" id="KW-0479">Metal-binding</keyword>
<dbReference type="InterPro" id="IPR005844">
    <property type="entry name" value="A-D-PHexomutase_a/b/a-I"/>
</dbReference>
<dbReference type="PANTHER" id="PTHR43771:SF2">
    <property type="entry name" value="PHOSPHOMANNOMUTASE_PHOSPHOGLUCOMUTASE"/>
    <property type="match status" value="1"/>
</dbReference>
<gene>
    <name evidence="15" type="ORF">ISR29_04435</name>
</gene>
<dbReference type="EC" id="5.4.2.8" evidence="5"/>
<dbReference type="InterPro" id="IPR005846">
    <property type="entry name" value="A-D-PHexomutase_a/b/a-III"/>
</dbReference>
<dbReference type="InterPro" id="IPR005841">
    <property type="entry name" value="Alpha-D-phosphohexomutase_SF"/>
</dbReference>
<dbReference type="SUPFAM" id="SSF53738">
    <property type="entry name" value="Phosphoglucomutase, first 3 domains"/>
    <property type="match status" value="3"/>
</dbReference>
<keyword evidence="9" id="KW-0413">Isomerase</keyword>
<dbReference type="Proteomes" id="UP000705230">
    <property type="component" value="Unassembled WGS sequence"/>
</dbReference>
<evidence type="ECO:0000256" key="2">
    <source>
        <dbReference type="ARBA" id="ARBA00001946"/>
    </source>
</evidence>
<dbReference type="PRINTS" id="PR00509">
    <property type="entry name" value="PGMPMM"/>
</dbReference>
<feature type="domain" description="Alpha-D-phosphohexomutase alpha/beta/alpha" evidence="13">
    <location>
        <begin position="149"/>
        <end position="249"/>
    </location>
</feature>
<evidence type="ECO:0000259" key="11">
    <source>
        <dbReference type="Pfam" id="PF00408"/>
    </source>
</evidence>
<evidence type="ECO:0000259" key="13">
    <source>
        <dbReference type="Pfam" id="PF02879"/>
    </source>
</evidence>
<dbReference type="InterPro" id="IPR005843">
    <property type="entry name" value="A-D-PHexomutase_C"/>
</dbReference>
<evidence type="ECO:0000256" key="7">
    <source>
        <dbReference type="ARBA" id="ARBA00022723"/>
    </source>
</evidence>
<dbReference type="InterPro" id="IPR005845">
    <property type="entry name" value="A-D-PHexomutase_a/b/a-II"/>
</dbReference>
<dbReference type="Pfam" id="PF02878">
    <property type="entry name" value="PGM_PMM_I"/>
    <property type="match status" value="1"/>
</dbReference>
<comment type="caution">
    <text evidence="15">The sequence shown here is derived from an EMBL/GenBank/DDBJ whole genome shotgun (WGS) entry which is preliminary data.</text>
</comment>